<evidence type="ECO:0000313" key="1">
    <source>
        <dbReference type="EMBL" id="CAC5423610.1"/>
    </source>
</evidence>
<dbReference type="SUPFAM" id="SSF48726">
    <property type="entry name" value="Immunoglobulin"/>
    <property type="match status" value="2"/>
</dbReference>
<proteinExistence type="predicted"/>
<accession>A0A6J8ET22</accession>
<keyword evidence="2" id="KW-1185">Reference proteome</keyword>
<dbReference type="Gene3D" id="2.60.40.10">
    <property type="entry name" value="Immunoglobulins"/>
    <property type="match status" value="2"/>
</dbReference>
<dbReference type="InterPro" id="IPR036179">
    <property type="entry name" value="Ig-like_dom_sf"/>
</dbReference>
<organism evidence="1 2">
    <name type="scientific">Mytilus coruscus</name>
    <name type="common">Sea mussel</name>
    <dbReference type="NCBI Taxonomy" id="42192"/>
    <lineage>
        <taxon>Eukaryota</taxon>
        <taxon>Metazoa</taxon>
        <taxon>Spiralia</taxon>
        <taxon>Lophotrochozoa</taxon>
        <taxon>Mollusca</taxon>
        <taxon>Bivalvia</taxon>
        <taxon>Autobranchia</taxon>
        <taxon>Pteriomorphia</taxon>
        <taxon>Mytilida</taxon>
        <taxon>Mytiloidea</taxon>
        <taxon>Mytilidae</taxon>
        <taxon>Mytilinae</taxon>
        <taxon>Mytilus</taxon>
    </lineage>
</organism>
<dbReference type="EMBL" id="CACVKT020009827">
    <property type="protein sequence ID" value="CAC5423610.1"/>
    <property type="molecule type" value="Genomic_DNA"/>
</dbReference>
<dbReference type="InterPro" id="IPR013783">
    <property type="entry name" value="Ig-like_fold"/>
</dbReference>
<sequence>MHLDVTESTELDIYGKRRNWNLSAYFNQFEFNPSLTHLSRLEIVSKVGAGDFSLMIKNASVFDEGLYECDYQDKNNTIENRRYFLQIKALPSEIEFVNSTNDTITGIEQQPLSVVCRVKRGKPPETLTLKRMAITVKAGGHGSIVYRFNPEKIDHNIQFLCEAKSPLTSLPLRKTVKINIKCKFVLTFCIQ</sequence>
<gene>
    <name evidence="1" type="ORF">MCOR_55594</name>
</gene>
<dbReference type="Proteomes" id="UP000507470">
    <property type="component" value="Unassembled WGS sequence"/>
</dbReference>
<evidence type="ECO:0008006" key="3">
    <source>
        <dbReference type="Google" id="ProtNLM"/>
    </source>
</evidence>
<dbReference type="AlphaFoldDB" id="A0A6J8ET22"/>
<evidence type="ECO:0000313" key="2">
    <source>
        <dbReference type="Proteomes" id="UP000507470"/>
    </source>
</evidence>
<protein>
    <recommendedName>
        <fullName evidence="3">Ig-like domain-containing protein</fullName>
    </recommendedName>
</protein>
<reference evidence="1 2" key="1">
    <citation type="submission" date="2020-06" db="EMBL/GenBank/DDBJ databases">
        <authorList>
            <person name="Li R."/>
            <person name="Bekaert M."/>
        </authorList>
    </citation>
    <scope>NUCLEOTIDE SEQUENCE [LARGE SCALE GENOMIC DNA]</scope>
    <source>
        <strain evidence="2">wild</strain>
    </source>
</reference>
<name>A0A6J8ET22_MYTCO</name>
<dbReference type="OrthoDB" id="6413693at2759"/>